<evidence type="ECO:0000313" key="2">
    <source>
        <dbReference type="Proteomes" id="UP001243330"/>
    </source>
</evidence>
<gene>
    <name evidence="1" type="ORF">CCHR01_09316</name>
</gene>
<name>A0AAD9EGV8_9PEZI</name>
<evidence type="ECO:0000313" key="1">
    <source>
        <dbReference type="EMBL" id="KAK1848070.1"/>
    </source>
</evidence>
<keyword evidence="2" id="KW-1185">Reference proteome</keyword>
<comment type="caution">
    <text evidence="1">The sequence shown here is derived from an EMBL/GenBank/DDBJ whole genome shotgun (WGS) entry which is preliminary data.</text>
</comment>
<dbReference type="AlphaFoldDB" id="A0AAD9EGV8"/>
<sequence length="128" mass="14931">MVQQTPLGVMLFPPAMLVHQTRYPPASSGSKRESHVFSRMSLTRRNTSLRDNAKLRMRLARRSSPKQAMSCFSPRDRPFHFQRTPTLWHFFATRGRSCKLHVFDDMDRTRACVSTTSRVQKRNIHEAI</sequence>
<organism evidence="1 2">
    <name type="scientific">Colletotrichum chrysophilum</name>
    <dbReference type="NCBI Taxonomy" id="1836956"/>
    <lineage>
        <taxon>Eukaryota</taxon>
        <taxon>Fungi</taxon>
        <taxon>Dikarya</taxon>
        <taxon>Ascomycota</taxon>
        <taxon>Pezizomycotina</taxon>
        <taxon>Sordariomycetes</taxon>
        <taxon>Hypocreomycetidae</taxon>
        <taxon>Glomerellales</taxon>
        <taxon>Glomerellaceae</taxon>
        <taxon>Colletotrichum</taxon>
        <taxon>Colletotrichum gloeosporioides species complex</taxon>
    </lineage>
</organism>
<reference evidence="1" key="1">
    <citation type="submission" date="2023-01" db="EMBL/GenBank/DDBJ databases">
        <title>Colletotrichum chrysophilum M932 genome sequence.</title>
        <authorList>
            <person name="Baroncelli R."/>
        </authorList>
    </citation>
    <scope>NUCLEOTIDE SEQUENCE</scope>
    <source>
        <strain evidence="1">M932</strain>
    </source>
</reference>
<protein>
    <submittedName>
        <fullName evidence="1">Uncharacterized protein</fullName>
    </submittedName>
</protein>
<proteinExistence type="predicted"/>
<dbReference type="Proteomes" id="UP001243330">
    <property type="component" value="Unassembled WGS sequence"/>
</dbReference>
<accession>A0AAD9EGV8</accession>
<dbReference type="EMBL" id="JAQOWY010000182">
    <property type="protein sequence ID" value="KAK1848070.1"/>
    <property type="molecule type" value="Genomic_DNA"/>
</dbReference>